<gene>
    <name evidence="17" type="ORF">AVDCRST_MAG45-1770</name>
</gene>
<protein>
    <recommendedName>
        <fullName evidence="4 10">Transketolase</fullName>
        <ecNumber evidence="3 10">2.2.1.1</ecNumber>
    </recommendedName>
</protein>
<evidence type="ECO:0000313" key="17">
    <source>
        <dbReference type="EMBL" id="CAA9508845.1"/>
    </source>
</evidence>
<name>A0A6J4SYY4_9ACTN</name>
<comment type="cofactor">
    <cofactor evidence="14">
        <name>Mg(2+)</name>
        <dbReference type="ChEBI" id="CHEBI:18420"/>
    </cofactor>
    <text evidence="14">Binds 1 Mg(2+) ion per subunit. Can also utilize other divalent metal cations, such as Ca(2+), Mn(2+) and Co(2+).</text>
</comment>
<dbReference type="InterPro" id="IPR005475">
    <property type="entry name" value="Transketolase-like_Pyr-bd"/>
</dbReference>
<feature type="binding site" evidence="12">
    <location>
        <position position="268"/>
    </location>
    <ligand>
        <name>substrate</name>
    </ligand>
</feature>
<feature type="active site" description="Proton donor" evidence="11">
    <location>
        <position position="417"/>
    </location>
</feature>
<evidence type="ECO:0000256" key="12">
    <source>
        <dbReference type="PIRSR" id="PIRSR605478-2"/>
    </source>
</evidence>
<evidence type="ECO:0000256" key="13">
    <source>
        <dbReference type="PIRSR" id="PIRSR605478-3"/>
    </source>
</evidence>
<feature type="binding site" evidence="12">
    <location>
        <position position="474"/>
    </location>
    <ligand>
        <name>substrate</name>
    </ligand>
</feature>
<proteinExistence type="inferred from homology"/>
<dbReference type="InterPro" id="IPR020826">
    <property type="entry name" value="Transketolase_BS"/>
</dbReference>
<feature type="domain" description="Transketolase-like pyrimidine-binding" evidence="16">
    <location>
        <begin position="360"/>
        <end position="530"/>
    </location>
</feature>
<keyword evidence="6 14" id="KW-0479">Metal-binding</keyword>
<feature type="binding site" evidence="13">
    <location>
        <position position="442"/>
    </location>
    <ligand>
        <name>thiamine diphosphate</name>
        <dbReference type="ChEBI" id="CHEBI:58937"/>
    </ligand>
</feature>
<sequence>MATETRDGELEQLCVDTIRTLSMDAVERAKSGHPGTPMALAPLAHVLFTRVLRHNPRAPGWPDRDRFVLSAGHASMLLYSILHLTGYDWSLEDLEGFRQIESPCAGHPERGDAPGIEMTTGPLGQGISSSVGLALAERMLAARFNREGHEIVDHRTFVIASDGDLMEGVASEACSLAGHLALDRLIVFYDDNHITIDGDTSLAFSEDTAARFEAYGWQVVEVGEDLRLDTLEAAAREAMAEADRPSLVIVRTHIAPGAPTKQDTSAAHGAPLGEEEVRLTKEAYGWPSQEPFHVPGEVRERYAAGLERGAELEGEWRERAEAYREAHPELWSEFERMVEGGLPDGWDADPPRFNPDGAVVATRKASGRALQWAAGAVPHLVGGSADLGESNVTLIEGGGSVEPGHYGARNVHFGVREHAMGAIVNGLTLHGLRGYASTFLIFSDYMRPSIRLAALMAIPSLFVFTHDSIGVGEDGPTHQPIEQLPALRAIPNLYVVRPADANETVLAWRFALAQSETPTALALSRQGLPVLDPALVPPDAVERGAYVLSEGFRPEPDAVLMATGSEVHACLAAAELLEAEGISTRVISMPCPERFAESDRDEREAILPPACRVRLAVEAASPFGWHRWVGEDGEVVAMETFGASAPAGVLFEEFGFAPEQIAQRTLAVLDRLDRRPAAGP</sequence>
<dbReference type="CDD" id="cd07033">
    <property type="entry name" value="TPP_PYR_DXS_TK_like"/>
    <property type="match status" value="1"/>
</dbReference>
<evidence type="ECO:0000256" key="9">
    <source>
        <dbReference type="ARBA" id="ARBA00049473"/>
    </source>
</evidence>
<dbReference type="FunFam" id="3.40.50.920:FF:000003">
    <property type="entry name" value="Transketolase"/>
    <property type="match status" value="1"/>
</dbReference>
<evidence type="ECO:0000256" key="14">
    <source>
        <dbReference type="PIRSR" id="PIRSR605478-4"/>
    </source>
</evidence>
<dbReference type="PANTHER" id="PTHR43522:SF2">
    <property type="entry name" value="TRANSKETOLASE 1-RELATED"/>
    <property type="match status" value="1"/>
</dbReference>
<evidence type="ECO:0000256" key="10">
    <source>
        <dbReference type="NCBIfam" id="TIGR00232"/>
    </source>
</evidence>
<dbReference type="InterPro" id="IPR033247">
    <property type="entry name" value="Transketolase_fam"/>
</dbReference>
<feature type="binding site" evidence="12">
    <location>
        <position position="390"/>
    </location>
    <ligand>
        <name>substrate</name>
    </ligand>
</feature>
<dbReference type="InterPro" id="IPR005474">
    <property type="entry name" value="Transketolase_N"/>
</dbReference>
<dbReference type="Pfam" id="PF02779">
    <property type="entry name" value="Transket_pyr"/>
    <property type="match status" value="1"/>
</dbReference>
<evidence type="ECO:0000256" key="6">
    <source>
        <dbReference type="ARBA" id="ARBA00022723"/>
    </source>
</evidence>
<dbReference type="GO" id="GO:0000287">
    <property type="term" value="F:magnesium ion binding"/>
    <property type="evidence" value="ECO:0007669"/>
    <property type="project" value="UniProtKB-ARBA"/>
</dbReference>
<feature type="binding site" evidence="12">
    <location>
        <position position="363"/>
    </location>
    <ligand>
        <name>substrate</name>
    </ligand>
</feature>
<feature type="binding site" evidence="13">
    <location>
        <position position="268"/>
    </location>
    <ligand>
        <name>thiamine diphosphate</name>
        <dbReference type="ChEBI" id="CHEBI:58937"/>
    </ligand>
</feature>
<comment type="similarity">
    <text evidence="1">Belongs to the transketolase family.</text>
</comment>
<dbReference type="AlphaFoldDB" id="A0A6J4SYY4"/>
<keyword evidence="8 13" id="KW-0786">Thiamine pyrophosphate</keyword>
<feature type="binding site" evidence="13">
    <location>
        <position position="163"/>
    </location>
    <ligand>
        <name>thiamine diphosphate</name>
        <dbReference type="ChEBI" id="CHEBI:58937"/>
    </ligand>
</feature>
<feature type="site" description="Important for catalytic activity" evidence="15">
    <location>
        <position position="33"/>
    </location>
</feature>
<dbReference type="EC" id="2.2.1.1" evidence="3 10"/>
<dbReference type="FunFam" id="3.40.50.970:FF:000003">
    <property type="entry name" value="Transketolase"/>
    <property type="match status" value="1"/>
</dbReference>
<comment type="cofactor">
    <cofactor evidence="13">
        <name>thiamine diphosphate</name>
        <dbReference type="ChEBI" id="CHEBI:58937"/>
    </cofactor>
    <text evidence="13">Binds 1 thiamine pyrophosphate per subunit. During the reaction, the substrate forms a covalent intermediate with the cofactor.</text>
</comment>
<dbReference type="GO" id="GO:0005829">
    <property type="term" value="C:cytosol"/>
    <property type="evidence" value="ECO:0007669"/>
    <property type="project" value="TreeGrafter"/>
</dbReference>
<dbReference type="SUPFAM" id="SSF52518">
    <property type="entry name" value="Thiamin diphosphate-binding fold (THDP-binding)"/>
    <property type="match status" value="2"/>
</dbReference>
<feature type="binding site" evidence="14">
    <location>
        <position position="192"/>
    </location>
    <ligand>
        <name>Mg(2+)</name>
        <dbReference type="ChEBI" id="CHEBI:18420"/>
    </ligand>
</feature>
<dbReference type="PROSITE" id="PS00802">
    <property type="entry name" value="TRANSKETOLASE_2"/>
    <property type="match status" value="1"/>
</dbReference>
<dbReference type="InterPro" id="IPR009014">
    <property type="entry name" value="Transketo_C/PFOR_II"/>
</dbReference>
<feature type="binding site" evidence="13">
    <location>
        <position position="192"/>
    </location>
    <ligand>
        <name>thiamine diphosphate</name>
        <dbReference type="ChEBI" id="CHEBI:58937"/>
    </ligand>
</feature>
<dbReference type="GO" id="GO:0004802">
    <property type="term" value="F:transketolase activity"/>
    <property type="evidence" value="ECO:0007669"/>
    <property type="project" value="UniProtKB-UniRule"/>
</dbReference>
<dbReference type="CDD" id="cd02012">
    <property type="entry name" value="TPP_TK"/>
    <property type="match status" value="1"/>
</dbReference>
<feature type="binding site" evidence="12">
    <location>
        <position position="33"/>
    </location>
    <ligand>
        <name>substrate</name>
    </ligand>
</feature>
<evidence type="ECO:0000256" key="7">
    <source>
        <dbReference type="ARBA" id="ARBA00022842"/>
    </source>
</evidence>
<dbReference type="InterPro" id="IPR005478">
    <property type="entry name" value="Transketolase_bac-like"/>
</dbReference>
<dbReference type="Pfam" id="PF00456">
    <property type="entry name" value="Transketolase_N"/>
    <property type="match status" value="1"/>
</dbReference>
<dbReference type="FunFam" id="3.40.50.970:FF:000004">
    <property type="entry name" value="Transketolase"/>
    <property type="match status" value="1"/>
</dbReference>
<evidence type="ECO:0000256" key="2">
    <source>
        <dbReference type="ARBA" id="ARBA00011738"/>
    </source>
</evidence>
<comment type="subunit">
    <text evidence="2">Homodimer.</text>
</comment>
<keyword evidence="7 14" id="KW-0460">Magnesium</keyword>
<evidence type="ECO:0000256" key="15">
    <source>
        <dbReference type="PIRSR" id="PIRSR605478-5"/>
    </source>
</evidence>
<organism evidence="17">
    <name type="scientific">uncultured Solirubrobacterales bacterium</name>
    <dbReference type="NCBI Taxonomy" id="768556"/>
    <lineage>
        <taxon>Bacteria</taxon>
        <taxon>Bacillati</taxon>
        <taxon>Actinomycetota</taxon>
        <taxon>Thermoleophilia</taxon>
        <taxon>Solirubrobacterales</taxon>
        <taxon>environmental samples</taxon>
    </lineage>
</organism>
<dbReference type="InterPro" id="IPR055152">
    <property type="entry name" value="Transketolase-like_C_2"/>
</dbReference>
<dbReference type="GO" id="GO:0006098">
    <property type="term" value="P:pentose-phosphate shunt"/>
    <property type="evidence" value="ECO:0007669"/>
    <property type="project" value="TreeGrafter"/>
</dbReference>
<feature type="binding site" evidence="14">
    <location>
        <position position="162"/>
    </location>
    <ligand>
        <name>Mg(2+)</name>
        <dbReference type="ChEBI" id="CHEBI:18420"/>
    </ligand>
</feature>
<evidence type="ECO:0000256" key="11">
    <source>
        <dbReference type="PIRSR" id="PIRSR605478-1"/>
    </source>
</evidence>
<dbReference type="EMBL" id="CADCVU010000151">
    <property type="protein sequence ID" value="CAA9508845.1"/>
    <property type="molecule type" value="Genomic_DNA"/>
</dbReference>
<evidence type="ECO:0000256" key="5">
    <source>
        <dbReference type="ARBA" id="ARBA00022679"/>
    </source>
</evidence>
<feature type="binding site" evidence="13">
    <location>
        <position position="73"/>
    </location>
    <ligand>
        <name>thiamine diphosphate</name>
        <dbReference type="ChEBI" id="CHEBI:58937"/>
    </ligand>
</feature>
<keyword evidence="5 17" id="KW-0808">Transferase</keyword>
<evidence type="ECO:0000256" key="8">
    <source>
        <dbReference type="ARBA" id="ARBA00023052"/>
    </source>
</evidence>
<feature type="binding site" evidence="13">
    <location>
        <begin position="121"/>
        <end position="123"/>
    </location>
    <ligand>
        <name>thiamine diphosphate</name>
        <dbReference type="ChEBI" id="CHEBI:58937"/>
    </ligand>
</feature>
<dbReference type="SMART" id="SM00861">
    <property type="entry name" value="Transket_pyr"/>
    <property type="match status" value="1"/>
</dbReference>
<feature type="binding site" evidence="12">
    <location>
        <position position="478"/>
    </location>
    <ligand>
        <name>substrate</name>
    </ligand>
</feature>
<dbReference type="PANTHER" id="PTHR43522">
    <property type="entry name" value="TRANSKETOLASE"/>
    <property type="match status" value="1"/>
</dbReference>
<feature type="site" description="Important for catalytic activity" evidence="15">
    <location>
        <position position="268"/>
    </location>
</feature>
<dbReference type="Gene3D" id="3.40.50.970">
    <property type="match status" value="2"/>
</dbReference>
<feature type="binding site" evidence="14">
    <location>
        <position position="194"/>
    </location>
    <ligand>
        <name>Mg(2+)</name>
        <dbReference type="ChEBI" id="CHEBI:18420"/>
    </ligand>
</feature>
<feature type="binding site" evidence="12">
    <location>
        <position position="466"/>
    </location>
    <ligand>
        <name>substrate</name>
    </ligand>
</feature>
<dbReference type="Pfam" id="PF22613">
    <property type="entry name" value="Transketolase_C_1"/>
    <property type="match status" value="1"/>
</dbReference>
<dbReference type="SUPFAM" id="SSF52922">
    <property type="entry name" value="TK C-terminal domain-like"/>
    <property type="match status" value="1"/>
</dbReference>
<dbReference type="InterPro" id="IPR029061">
    <property type="entry name" value="THDP-binding"/>
</dbReference>
<dbReference type="NCBIfam" id="TIGR00232">
    <property type="entry name" value="tktlase_bact"/>
    <property type="match status" value="1"/>
</dbReference>
<evidence type="ECO:0000256" key="1">
    <source>
        <dbReference type="ARBA" id="ARBA00007131"/>
    </source>
</evidence>
<comment type="catalytic activity">
    <reaction evidence="9">
        <text>D-sedoheptulose 7-phosphate + D-glyceraldehyde 3-phosphate = aldehydo-D-ribose 5-phosphate + D-xylulose 5-phosphate</text>
        <dbReference type="Rhea" id="RHEA:10508"/>
        <dbReference type="ChEBI" id="CHEBI:57483"/>
        <dbReference type="ChEBI" id="CHEBI:57737"/>
        <dbReference type="ChEBI" id="CHEBI:58273"/>
        <dbReference type="ChEBI" id="CHEBI:59776"/>
        <dbReference type="EC" id="2.2.1.1"/>
    </reaction>
</comment>
<accession>A0A6J4SYY4</accession>
<evidence type="ECO:0000256" key="3">
    <source>
        <dbReference type="ARBA" id="ARBA00013152"/>
    </source>
</evidence>
<feature type="binding site" evidence="12">
    <location>
        <position position="525"/>
    </location>
    <ligand>
        <name>substrate</name>
    </ligand>
</feature>
<evidence type="ECO:0000256" key="4">
    <source>
        <dbReference type="ARBA" id="ARBA00016662"/>
    </source>
</evidence>
<reference evidence="17" key="1">
    <citation type="submission" date="2020-02" db="EMBL/GenBank/DDBJ databases">
        <authorList>
            <person name="Meier V. D."/>
        </authorList>
    </citation>
    <scope>NUCLEOTIDE SEQUENCE</scope>
    <source>
        <strain evidence="17">AVDCRST_MAG45</strain>
    </source>
</reference>
<evidence type="ECO:0000259" key="16">
    <source>
        <dbReference type="SMART" id="SM00861"/>
    </source>
</evidence>
<dbReference type="Gene3D" id="3.40.50.920">
    <property type="match status" value="1"/>
</dbReference>